<accession>A0AAD4BJ29</accession>
<evidence type="ECO:0008006" key="4">
    <source>
        <dbReference type="Google" id="ProtNLM"/>
    </source>
</evidence>
<protein>
    <recommendedName>
        <fullName evidence="4">IncA domain-containing protein</fullName>
    </recommendedName>
</protein>
<dbReference type="AlphaFoldDB" id="A0AAD4BJ29"/>
<feature type="transmembrane region" description="Helical" evidence="1">
    <location>
        <begin position="53"/>
        <end position="73"/>
    </location>
</feature>
<keyword evidence="1" id="KW-0812">Transmembrane</keyword>
<name>A0AAD4BJ29_BOLED</name>
<comment type="caution">
    <text evidence="2">The sequence shown here is derived from an EMBL/GenBank/DDBJ whole genome shotgun (WGS) entry which is preliminary data.</text>
</comment>
<keyword evidence="1" id="KW-0472">Membrane</keyword>
<dbReference type="Proteomes" id="UP001194468">
    <property type="component" value="Unassembled WGS sequence"/>
</dbReference>
<organism evidence="2 3">
    <name type="scientific">Boletus edulis BED1</name>
    <dbReference type="NCBI Taxonomy" id="1328754"/>
    <lineage>
        <taxon>Eukaryota</taxon>
        <taxon>Fungi</taxon>
        <taxon>Dikarya</taxon>
        <taxon>Basidiomycota</taxon>
        <taxon>Agaricomycotina</taxon>
        <taxon>Agaricomycetes</taxon>
        <taxon>Agaricomycetidae</taxon>
        <taxon>Boletales</taxon>
        <taxon>Boletineae</taxon>
        <taxon>Boletaceae</taxon>
        <taxon>Boletoideae</taxon>
        <taxon>Boletus</taxon>
    </lineage>
</organism>
<gene>
    <name evidence="2" type="ORF">L210DRAFT_864620</name>
</gene>
<sequence length="172" mass="18826">MASPLLHCSALARNLVQRTGRTHARLLSTSPITRNDAPNLGTVSSPKKPIGGFRGGIIGFLFGFSLASAYAAYHLLDEYKTASAALQASVEELQASTAKVTAHVRRIEGVEKDLKTLSQHSASKDDLSRVRAEVKKLYDGLHIEFLDLRNHVWGMQQDLHALAKKEAVPVRE</sequence>
<dbReference type="PANTHER" id="PTHR37849:SF1">
    <property type="entry name" value="YALI0E11605P"/>
    <property type="match status" value="1"/>
</dbReference>
<dbReference type="PANTHER" id="PTHR37849">
    <property type="entry name" value="YALI0E11605P"/>
    <property type="match status" value="1"/>
</dbReference>
<keyword evidence="3" id="KW-1185">Reference proteome</keyword>
<evidence type="ECO:0000256" key="1">
    <source>
        <dbReference type="SAM" id="Phobius"/>
    </source>
</evidence>
<evidence type="ECO:0000313" key="2">
    <source>
        <dbReference type="EMBL" id="KAF8431488.1"/>
    </source>
</evidence>
<evidence type="ECO:0000313" key="3">
    <source>
        <dbReference type="Proteomes" id="UP001194468"/>
    </source>
</evidence>
<reference evidence="2" key="1">
    <citation type="submission" date="2019-10" db="EMBL/GenBank/DDBJ databases">
        <authorList>
            <consortium name="DOE Joint Genome Institute"/>
            <person name="Kuo A."/>
            <person name="Miyauchi S."/>
            <person name="Kiss E."/>
            <person name="Drula E."/>
            <person name="Kohler A."/>
            <person name="Sanchez-Garcia M."/>
            <person name="Andreopoulos B."/>
            <person name="Barry K.W."/>
            <person name="Bonito G."/>
            <person name="Buee M."/>
            <person name="Carver A."/>
            <person name="Chen C."/>
            <person name="Cichocki N."/>
            <person name="Clum A."/>
            <person name="Culley D."/>
            <person name="Crous P.W."/>
            <person name="Fauchery L."/>
            <person name="Girlanda M."/>
            <person name="Hayes R."/>
            <person name="Keri Z."/>
            <person name="LaButti K."/>
            <person name="Lipzen A."/>
            <person name="Lombard V."/>
            <person name="Magnuson J."/>
            <person name="Maillard F."/>
            <person name="Morin E."/>
            <person name="Murat C."/>
            <person name="Nolan M."/>
            <person name="Ohm R."/>
            <person name="Pangilinan J."/>
            <person name="Pereira M."/>
            <person name="Perotto S."/>
            <person name="Peter M."/>
            <person name="Riley R."/>
            <person name="Sitrit Y."/>
            <person name="Stielow B."/>
            <person name="Szollosi G."/>
            <person name="Zifcakova L."/>
            <person name="Stursova M."/>
            <person name="Spatafora J.W."/>
            <person name="Tedersoo L."/>
            <person name="Vaario L.-M."/>
            <person name="Yamada A."/>
            <person name="Yan M."/>
            <person name="Wang P."/>
            <person name="Xu J."/>
            <person name="Bruns T."/>
            <person name="Baldrian P."/>
            <person name="Vilgalys R."/>
            <person name="Henrissat B."/>
            <person name="Grigoriev I.V."/>
            <person name="Hibbett D."/>
            <person name="Nagy L.G."/>
            <person name="Martin F.M."/>
        </authorList>
    </citation>
    <scope>NUCLEOTIDE SEQUENCE</scope>
    <source>
        <strain evidence="2">BED1</strain>
    </source>
</reference>
<keyword evidence="1" id="KW-1133">Transmembrane helix</keyword>
<proteinExistence type="predicted"/>
<reference evidence="2" key="2">
    <citation type="journal article" date="2020" name="Nat. Commun.">
        <title>Large-scale genome sequencing of mycorrhizal fungi provides insights into the early evolution of symbiotic traits.</title>
        <authorList>
            <person name="Miyauchi S."/>
            <person name="Kiss E."/>
            <person name="Kuo A."/>
            <person name="Drula E."/>
            <person name="Kohler A."/>
            <person name="Sanchez-Garcia M."/>
            <person name="Morin E."/>
            <person name="Andreopoulos B."/>
            <person name="Barry K.W."/>
            <person name="Bonito G."/>
            <person name="Buee M."/>
            <person name="Carver A."/>
            <person name="Chen C."/>
            <person name="Cichocki N."/>
            <person name="Clum A."/>
            <person name="Culley D."/>
            <person name="Crous P.W."/>
            <person name="Fauchery L."/>
            <person name="Girlanda M."/>
            <person name="Hayes R.D."/>
            <person name="Keri Z."/>
            <person name="LaButti K."/>
            <person name="Lipzen A."/>
            <person name="Lombard V."/>
            <person name="Magnuson J."/>
            <person name="Maillard F."/>
            <person name="Murat C."/>
            <person name="Nolan M."/>
            <person name="Ohm R.A."/>
            <person name="Pangilinan J."/>
            <person name="Pereira M.F."/>
            <person name="Perotto S."/>
            <person name="Peter M."/>
            <person name="Pfister S."/>
            <person name="Riley R."/>
            <person name="Sitrit Y."/>
            <person name="Stielow J.B."/>
            <person name="Szollosi G."/>
            <person name="Zifcakova L."/>
            <person name="Stursova M."/>
            <person name="Spatafora J.W."/>
            <person name="Tedersoo L."/>
            <person name="Vaario L.M."/>
            <person name="Yamada A."/>
            <person name="Yan M."/>
            <person name="Wang P."/>
            <person name="Xu J."/>
            <person name="Bruns T."/>
            <person name="Baldrian P."/>
            <person name="Vilgalys R."/>
            <person name="Dunand C."/>
            <person name="Henrissat B."/>
            <person name="Grigoriev I.V."/>
            <person name="Hibbett D."/>
            <person name="Nagy L.G."/>
            <person name="Martin F.M."/>
        </authorList>
    </citation>
    <scope>NUCLEOTIDE SEQUENCE</scope>
    <source>
        <strain evidence="2">BED1</strain>
    </source>
</reference>
<dbReference type="EMBL" id="WHUW01000050">
    <property type="protein sequence ID" value="KAF8431488.1"/>
    <property type="molecule type" value="Genomic_DNA"/>
</dbReference>